<dbReference type="RefSeq" id="WP_310764594.1">
    <property type="nucleotide sequence ID" value="NZ_CP134050.1"/>
</dbReference>
<organism evidence="2 3">
    <name type="scientific">Brevibacillus brevis</name>
    <name type="common">Bacillus brevis</name>
    <dbReference type="NCBI Taxonomy" id="1393"/>
    <lineage>
        <taxon>Bacteria</taxon>
        <taxon>Bacillati</taxon>
        <taxon>Bacillota</taxon>
        <taxon>Bacilli</taxon>
        <taxon>Bacillales</taxon>
        <taxon>Paenibacillaceae</taxon>
        <taxon>Brevibacillus</taxon>
    </lineage>
</organism>
<keyword evidence="3" id="KW-1185">Reference proteome</keyword>
<evidence type="ECO:0000313" key="3">
    <source>
        <dbReference type="Proteomes" id="UP001256827"/>
    </source>
</evidence>
<keyword evidence="1" id="KW-0472">Membrane</keyword>
<keyword evidence="1" id="KW-0812">Transmembrane</keyword>
<gene>
    <name evidence="2" type="ORF">RGB73_20620</name>
</gene>
<evidence type="ECO:0000256" key="1">
    <source>
        <dbReference type="SAM" id="Phobius"/>
    </source>
</evidence>
<name>A0ABY9T3V8_BREBE</name>
<evidence type="ECO:0000313" key="2">
    <source>
        <dbReference type="EMBL" id="WNC13108.1"/>
    </source>
</evidence>
<reference evidence="2 3" key="1">
    <citation type="submission" date="2023-09" db="EMBL/GenBank/DDBJ databases">
        <title>Complete Genome and Methylome dissection of Bacillus brevis NEB573 original source of BbsI restriction endonuclease.</title>
        <authorList>
            <person name="Fomenkov A."/>
            <person name="Roberts R.D."/>
        </authorList>
    </citation>
    <scope>NUCLEOTIDE SEQUENCE [LARGE SCALE GENOMIC DNA]</scope>
    <source>
        <strain evidence="2 3">NEB573</strain>
    </source>
</reference>
<evidence type="ECO:0008006" key="4">
    <source>
        <dbReference type="Google" id="ProtNLM"/>
    </source>
</evidence>
<dbReference type="Proteomes" id="UP001256827">
    <property type="component" value="Chromosome"/>
</dbReference>
<protein>
    <recommendedName>
        <fullName evidence="4">ABC transporter permease</fullName>
    </recommendedName>
</protein>
<proteinExistence type="predicted"/>
<dbReference type="EMBL" id="CP134050">
    <property type="protein sequence ID" value="WNC13108.1"/>
    <property type="molecule type" value="Genomic_DNA"/>
</dbReference>
<accession>A0ABY9T3V8</accession>
<sequence>MMERLKKVGLLMARLLFRYVKRMALSLILSMIPLIVIVLLVMLTLDSMFNLTGGMLNFTGRDDFVPKIGLEIKAAYEKKADTWKEGLTEEEIAQVYQYDHQLS</sequence>
<keyword evidence="1" id="KW-1133">Transmembrane helix</keyword>
<feature type="transmembrane region" description="Helical" evidence="1">
    <location>
        <begin position="24"/>
        <end position="45"/>
    </location>
</feature>